<keyword evidence="5 7" id="KW-0408">Iron</keyword>
<evidence type="ECO:0000256" key="1">
    <source>
        <dbReference type="ARBA" id="ARBA00006622"/>
    </source>
</evidence>
<dbReference type="PANTHER" id="PTHR12918:SF1">
    <property type="entry name" value="CYSTEINE DIOXYGENASE TYPE 1"/>
    <property type="match status" value="1"/>
</dbReference>
<dbReference type="PANTHER" id="PTHR12918">
    <property type="entry name" value="CYSTEINE DIOXYGENASE"/>
    <property type="match status" value="1"/>
</dbReference>
<evidence type="ECO:0000313" key="8">
    <source>
        <dbReference type="EMBL" id="SEK08777.1"/>
    </source>
</evidence>
<evidence type="ECO:0000256" key="6">
    <source>
        <dbReference type="PIRSR" id="PIRSR610300-50"/>
    </source>
</evidence>
<evidence type="ECO:0000256" key="7">
    <source>
        <dbReference type="PIRSR" id="PIRSR610300-51"/>
    </source>
</evidence>
<dbReference type="InterPro" id="IPR010300">
    <property type="entry name" value="CDO_1"/>
</dbReference>
<dbReference type="InterPro" id="IPR011051">
    <property type="entry name" value="RmlC_Cupin_sf"/>
</dbReference>
<sequence length="211" mass="22339">MNAPFNPALLDAAHADHADHAAAVARLCRALDDAFDASAHALDADEAIHSDPSRCAAFAQGVRFALAQALADAALVAPAQRLPAAGTDTDTYRRHLIAADPRGRYTVAALVWQLGHASPVHAHHTWCGYAVLDGTLTETLYDWNESRGVAEIRRAQQRTTGAITFGGPGRKNVHRLANDSAAQTVSLHVYGVAAARIATHVNDVLSFALAV</sequence>
<proteinExistence type="inferred from homology"/>
<dbReference type="EMBL" id="FNZM01000017">
    <property type="protein sequence ID" value="SEK08777.1"/>
    <property type="molecule type" value="Genomic_DNA"/>
</dbReference>
<protein>
    <submittedName>
        <fullName evidence="8">Cysteine dioxygenase type I</fullName>
    </submittedName>
</protein>
<gene>
    <name evidence="8" type="ORF">SAMN05216550_11723</name>
</gene>
<keyword evidence="4" id="KW-0560">Oxidoreductase</keyword>
<evidence type="ECO:0000256" key="4">
    <source>
        <dbReference type="ARBA" id="ARBA00023002"/>
    </source>
</evidence>
<keyword evidence="2 7" id="KW-0479">Metal-binding</keyword>
<reference evidence="8 9" key="1">
    <citation type="submission" date="2016-10" db="EMBL/GenBank/DDBJ databases">
        <authorList>
            <person name="Varghese N."/>
            <person name="Submissions S."/>
        </authorList>
    </citation>
    <scope>NUCLEOTIDE SEQUENCE [LARGE SCALE GENOMIC DNA]</scope>
    <source>
        <strain evidence="8 9">LMG 22274</strain>
    </source>
</reference>
<evidence type="ECO:0000256" key="5">
    <source>
        <dbReference type="ARBA" id="ARBA00023004"/>
    </source>
</evidence>
<dbReference type="Gene3D" id="2.60.120.10">
    <property type="entry name" value="Jelly Rolls"/>
    <property type="match status" value="1"/>
</dbReference>
<feature type="binding site" evidence="7">
    <location>
        <position position="174"/>
    </location>
    <ligand>
        <name>Fe cation</name>
        <dbReference type="ChEBI" id="CHEBI:24875"/>
        <note>catalytic</note>
    </ligand>
</feature>
<name>A0AAQ1GL02_9BURK</name>
<dbReference type="GO" id="GO:0019448">
    <property type="term" value="P:L-cysteine catabolic process"/>
    <property type="evidence" value="ECO:0007669"/>
    <property type="project" value="TreeGrafter"/>
</dbReference>
<accession>A0AAQ1GL02</accession>
<evidence type="ECO:0000256" key="3">
    <source>
        <dbReference type="ARBA" id="ARBA00022964"/>
    </source>
</evidence>
<feature type="binding site" evidence="7">
    <location>
        <position position="123"/>
    </location>
    <ligand>
        <name>Fe cation</name>
        <dbReference type="ChEBI" id="CHEBI:24875"/>
        <note>catalytic</note>
    </ligand>
</feature>
<dbReference type="Pfam" id="PF05995">
    <property type="entry name" value="CDO_I"/>
    <property type="match status" value="1"/>
</dbReference>
<evidence type="ECO:0000313" key="9">
    <source>
        <dbReference type="Proteomes" id="UP000183529"/>
    </source>
</evidence>
<organism evidence="8 9">
    <name type="scientific">Paraburkholderia tropica</name>
    <dbReference type="NCBI Taxonomy" id="92647"/>
    <lineage>
        <taxon>Bacteria</taxon>
        <taxon>Pseudomonadati</taxon>
        <taxon>Pseudomonadota</taxon>
        <taxon>Betaproteobacteria</taxon>
        <taxon>Burkholderiales</taxon>
        <taxon>Burkholderiaceae</taxon>
        <taxon>Paraburkholderia</taxon>
    </lineage>
</organism>
<feature type="cross-link" description="3'-(S-cysteinyl)-tyrosine (Cys-Tyr)" evidence="6">
    <location>
        <begin position="127"/>
        <end position="190"/>
    </location>
</feature>
<dbReference type="Proteomes" id="UP000183529">
    <property type="component" value="Unassembled WGS sequence"/>
</dbReference>
<dbReference type="SUPFAM" id="SSF51182">
    <property type="entry name" value="RmlC-like cupins"/>
    <property type="match status" value="1"/>
</dbReference>
<dbReference type="InterPro" id="IPR014710">
    <property type="entry name" value="RmlC-like_jellyroll"/>
</dbReference>
<keyword evidence="3 8" id="KW-0223">Dioxygenase</keyword>
<dbReference type="CDD" id="cd10548">
    <property type="entry name" value="cupin_CDO"/>
    <property type="match status" value="1"/>
</dbReference>
<dbReference type="GO" id="GO:0017172">
    <property type="term" value="F:cysteine dioxygenase activity"/>
    <property type="evidence" value="ECO:0007669"/>
    <property type="project" value="TreeGrafter"/>
</dbReference>
<evidence type="ECO:0000256" key="2">
    <source>
        <dbReference type="ARBA" id="ARBA00022723"/>
    </source>
</evidence>
<dbReference type="RefSeq" id="WP_074986306.1">
    <property type="nucleotide sequence ID" value="NZ_CADFGN010000003.1"/>
</dbReference>
<comment type="similarity">
    <text evidence="1">Belongs to the cysteine dioxygenase family.</text>
</comment>
<dbReference type="GO" id="GO:0008198">
    <property type="term" value="F:ferrous iron binding"/>
    <property type="evidence" value="ECO:0007669"/>
    <property type="project" value="TreeGrafter"/>
</dbReference>
<feature type="binding site" evidence="7">
    <location>
        <position position="121"/>
    </location>
    <ligand>
        <name>Fe cation</name>
        <dbReference type="ChEBI" id="CHEBI:24875"/>
        <note>catalytic</note>
    </ligand>
</feature>
<comment type="caution">
    <text evidence="8">The sequence shown here is derived from an EMBL/GenBank/DDBJ whole genome shotgun (WGS) entry which is preliminary data.</text>
</comment>
<dbReference type="AlphaFoldDB" id="A0AAQ1GL02"/>
<keyword evidence="6" id="KW-0883">Thioether bond</keyword>